<evidence type="ECO:0000256" key="1">
    <source>
        <dbReference type="ARBA" id="ARBA00022448"/>
    </source>
</evidence>
<dbReference type="CDD" id="cd03214">
    <property type="entry name" value="ABC_Iron-Siderophores_B12_Hemin"/>
    <property type="match status" value="1"/>
</dbReference>
<evidence type="ECO:0000256" key="4">
    <source>
        <dbReference type="ARBA" id="ARBA00022967"/>
    </source>
</evidence>
<dbReference type="InterPro" id="IPR017871">
    <property type="entry name" value="ABC_transporter-like_CS"/>
</dbReference>
<evidence type="ECO:0000313" key="7">
    <source>
        <dbReference type="EMBL" id="SDF03569.1"/>
    </source>
</evidence>
<evidence type="ECO:0000313" key="8">
    <source>
        <dbReference type="Proteomes" id="UP000182284"/>
    </source>
</evidence>
<evidence type="ECO:0000256" key="5">
    <source>
        <dbReference type="ARBA" id="ARBA00037066"/>
    </source>
</evidence>
<dbReference type="PANTHER" id="PTHR42794">
    <property type="entry name" value="HEMIN IMPORT ATP-BINDING PROTEIN HMUV"/>
    <property type="match status" value="1"/>
</dbReference>
<dbReference type="GO" id="GO:0005524">
    <property type="term" value="F:ATP binding"/>
    <property type="evidence" value="ECO:0007669"/>
    <property type="project" value="UniProtKB-KW"/>
</dbReference>
<protein>
    <submittedName>
        <fullName evidence="7">Iron complex transport system ATP-binding protein</fullName>
    </submittedName>
</protein>
<dbReference type="NCBIfam" id="NF010068">
    <property type="entry name" value="PRK13548.1"/>
    <property type="match status" value="1"/>
</dbReference>
<keyword evidence="3 7" id="KW-0067">ATP-binding</keyword>
<dbReference type="EMBL" id="FNBL01000002">
    <property type="protein sequence ID" value="SDF03569.1"/>
    <property type="molecule type" value="Genomic_DNA"/>
</dbReference>
<dbReference type="PROSITE" id="PS00211">
    <property type="entry name" value="ABC_TRANSPORTER_1"/>
    <property type="match status" value="1"/>
</dbReference>
<dbReference type="Gene3D" id="3.40.50.300">
    <property type="entry name" value="P-loop containing nucleotide triphosphate hydrolases"/>
    <property type="match status" value="1"/>
</dbReference>
<dbReference type="RefSeq" id="WP_074641660.1">
    <property type="nucleotide sequence ID" value="NZ_FNBL01000002.1"/>
</dbReference>
<keyword evidence="1" id="KW-0813">Transport</keyword>
<dbReference type="OrthoDB" id="9805601at2"/>
<dbReference type="GO" id="GO:0016887">
    <property type="term" value="F:ATP hydrolysis activity"/>
    <property type="evidence" value="ECO:0007669"/>
    <property type="project" value="InterPro"/>
</dbReference>
<dbReference type="InterPro" id="IPR003439">
    <property type="entry name" value="ABC_transporter-like_ATP-bd"/>
</dbReference>
<proteinExistence type="predicted"/>
<dbReference type="InterPro" id="IPR027417">
    <property type="entry name" value="P-loop_NTPase"/>
</dbReference>
<dbReference type="InterPro" id="IPR003593">
    <property type="entry name" value="AAA+_ATPase"/>
</dbReference>
<name>A0A1G7HU17_9RHOB</name>
<dbReference type="Proteomes" id="UP000182284">
    <property type="component" value="Unassembled WGS sequence"/>
</dbReference>
<comment type="function">
    <text evidence="5">Part of the ABC transporter complex HmuTUV involved in hemin import. Responsible for energy coupling to the transport system.</text>
</comment>
<evidence type="ECO:0000256" key="3">
    <source>
        <dbReference type="ARBA" id="ARBA00022840"/>
    </source>
</evidence>
<dbReference type="PANTHER" id="PTHR42794:SF1">
    <property type="entry name" value="HEMIN IMPORT ATP-BINDING PROTEIN HMUV"/>
    <property type="match status" value="1"/>
</dbReference>
<dbReference type="Pfam" id="PF00005">
    <property type="entry name" value="ABC_tran"/>
    <property type="match status" value="1"/>
</dbReference>
<dbReference type="SMART" id="SM00382">
    <property type="entry name" value="AAA"/>
    <property type="match status" value="1"/>
</dbReference>
<sequence length="277" mass="29749">MLEAHSITVTYGSRRVLDRVDFTAKAGEMTAIVGPNGSGKTTLLKAITGEIVASGVTRLDGQNIAKMSPTELATRRAVLPQSGHVAFPFTVLELVRLGLTRGFATSATTGQDTLPHQALARVGLSGFEGRSVQELSGGERQRVQLARVLLQIWEPVLDDTPRWLFLDEPVSALDIGHQLVVMQIAHDFAQMGGGVVAVMHDLNLTAMFADRVTLLDQGRVQGVGTPKEVFTDAHLSACYGCTLRTNTPPPFGGPWILPQAASHHPNHIRTSARAPHS</sequence>
<dbReference type="AlphaFoldDB" id="A0A1G7HU17"/>
<evidence type="ECO:0000256" key="2">
    <source>
        <dbReference type="ARBA" id="ARBA00022741"/>
    </source>
</evidence>
<keyword evidence="2" id="KW-0547">Nucleotide-binding</keyword>
<accession>A0A1G7HU17</accession>
<keyword evidence="4" id="KW-1278">Translocase</keyword>
<organism evidence="7 8">
    <name type="scientific">Celeribacter baekdonensis</name>
    <dbReference type="NCBI Taxonomy" id="875171"/>
    <lineage>
        <taxon>Bacteria</taxon>
        <taxon>Pseudomonadati</taxon>
        <taxon>Pseudomonadota</taxon>
        <taxon>Alphaproteobacteria</taxon>
        <taxon>Rhodobacterales</taxon>
        <taxon>Roseobacteraceae</taxon>
        <taxon>Celeribacter</taxon>
    </lineage>
</organism>
<feature type="domain" description="ABC transporter" evidence="6">
    <location>
        <begin position="2"/>
        <end position="242"/>
    </location>
</feature>
<dbReference type="SUPFAM" id="SSF52540">
    <property type="entry name" value="P-loop containing nucleoside triphosphate hydrolases"/>
    <property type="match status" value="1"/>
</dbReference>
<evidence type="ECO:0000259" key="6">
    <source>
        <dbReference type="PROSITE" id="PS50893"/>
    </source>
</evidence>
<dbReference type="PROSITE" id="PS50893">
    <property type="entry name" value="ABC_TRANSPORTER_2"/>
    <property type="match status" value="1"/>
</dbReference>
<gene>
    <name evidence="7" type="ORF">SAMN04488117_10265</name>
</gene>
<reference evidence="7 8" key="1">
    <citation type="submission" date="2016-10" db="EMBL/GenBank/DDBJ databases">
        <authorList>
            <person name="de Groot N.N."/>
        </authorList>
    </citation>
    <scope>NUCLEOTIDE SEQUENCE [LARGE SCALE GENOMIC DNA]</scope>
    <source>
        <strain evidence="7 8">DSM 27375</strain>
    </source>
</reference>